<dbReference type="Gene3D" id="1.10.443.10">
    <property type="entry name" value="Intergrase catalytic core"/>
    <property type="match status" value="1"/>
</dbReference>
<evidence type="ECO:0000313" key="4">
    <source>
        <dbReference type="EMBL" id="MFD1192080.1"/>
    </source>
</evidence>
<evidence type="ECO:0000259" key="3">
    <source>
        <dbReference type="PROSITE" id="PS51898"/>
    </source>
</evidence>
<dbReference type="RefSeq" id="WP_377354299.1">
    <property type="nucleotide sequence ID" value="NZ_JBHTLQ010000043.1"/>
</dbReference>
<comment type="caution">
    <text evidence="4">The sequence shown here is derived from an EMBL/GenBank/DDBJ whole genome shotgun (WGS) entry which is preliminary data.</text>
</comment>
<dbReference type="Pfam" id="PF00589">
    <property type="entry name" value="Phage_integrase"/>
    <property type="match status" value="1"/>
</dbReference>
<dbReference type="PROSITE" id="PS51898">
    <property type="entry name" value="TYR_RECOMBINASE"/>
    <property type="match status" value="1"/>
</dbReference>
<dbReference type="PANTHER" id="PTHR34605:SF4">
    <property type="entry name" value="DNA ADENINE METHYLTRANSFERASE"/>
    <property type="match status" value="1"/>
</dbReference>
<gene>
    <name evidence="4" type="ORF">ACFQ27_15940</name>
</gene>
<sequence>MSVVDWRREIDRLSGAYADATLRSYRADFAIFERWCLANGYAAVPSDPETVAEFITADAAKSATSTLKRRLCAIRKVHRLLRLPSPVDDEEVAIALRRAMRSKRRRPKQALGLSASMRDLLIAACPSDTLIGLRDRVIFAVGYDTLCRRTELVNLQLEDLARQSNGAGKILVRRAKNDPFGDGRWAYISPTAMAHLYRWLEASGVVEGVLLRAVIRNTVQTRGIDPVAINRRLKAMAQAANLDPESVSELSGHSMRVGAAQDLMVAGMT</sequence>
<feature type="domain" description="Tyr recombinase" evidence="3">
    <location>
        <begin position="108"/>
        <end position="269"/>
    </location>
</feature>
<reference evidence="5" key="1">
    <citation type="journal article" date="2019" name="Int. J. Syst. Evol. Microbiol.">
        <title>The Global Catalogue of Microorganisms (GCM) 10K type strain sequencing project: providing services to taxonomists for standard genome sequencing and annotation.</title>
        <authorList>
            <consortium name="The Broad Institute Genomics Platform"/>
            <consortium name="The Broad Institute Genome Sequencing Center for Infectious Disease"/>
            <person name="Wu L."/>
            <person name="Ma J."/>
        </authorList>
    </citation>
    <scope>NUCLEOTIDE SEQUENCE [LARGE SCALE GENOMIC DNA]</scope>
    <source>
        <strain evidence="5">CCUG 55074</strain>
    </source>
</reference>
<evidence type="ECO:0000313" key="5">
    <source>
        <dbReference type="Proteomes" id="UP001597216"/>
    </source>
</evidence>
<accession>A0ABW3T8T3</accession>
<organism evidence="4 5">
    <name type="scientific">Phenylobacterium conjunctum</name>
    <dbReference type="NCBI Taxonomy" id="1298959"/>
    <lineage>
        <taxon>Bacteria</taxon>
        <taxon>Pseudomonadati</taxon>
        <taxon>Pseudomonadota</taxon>
        <taxon>Alphaproteobacteria</taxon>
        <taxon>Caulobacterales</taxon>
        <taxon>Caulobacteraceae</taxon>
        <taxon>Phenylobacterium</taxon>
    </lineage>
</organism>
<keyword evidence="1" id="KW-0238">DNA-binding</keyword>
<dbReference type="PANTHER" id="PTHR34605">
    <property type="entry name" value="PHAGE_INTEGRASE DOMAIN-CONTAINING PROTEIN"/>
    <property type="match status" value="1"/>
</dbReference>
<proteinExistence type="predicted"/>
<dbReference type="InterPro" id="IPR002104">
    <property type="entry name" value="Integrase_catalytic"/>
</dbReference>
<dbReference type="InterPro" id="IPR010998">
    <property type="entry name" value="Integrase_recombinase_N"/>
</dbReference>
<dbReference type="EMBL" id="JBHTLQ010000043">
    <property type="protein sequence ID" value="MFD1192080.1"/>
    <property type="molecule type" value="Genomic_DNA"/>
</dbReference>
<evidence type="ECO:0000256" key="2">
    <source>
        <dbReference type="ARBA" id="ARBA00023172"/>
    </source>
</evidence>
<dbReference type="InterPro" id="IPR011010">
    <property type="entry name" value="DNA_brk_join_enz"/>
</dbReference>
<dbReference type="InterPro" id="IPR013762">
    <property type="entry name" value="Integrase-like_cat_sf"/>
</dbReference>
<dbReference type="SUPFAM" id="SSF56349">
    <property type="entry name" value="DNA breaking-rejoining enzymes"/>
    <property type="match status" value="1"/>
</dbReference>
<protein>
    <submittedName>
        <fullName evidence="4">Tyrosine-type recombinase/integrase</fullName>
    </submittedName>
</protein>
<dbReference type="Gene3D" id="1.10.150.130">
    <property type="match status" value="1"/>
</dbReference>
<keyword evidence="5" id="KW-1185">Reference proteome</keyword>
<name>A0ABW3T8T3_9CAUL</name>
<dbReference type="InterPro" id="IPR052925">
    <property type="entry name" value="Phage_Integrase-like_Recomb"/>
</dbReference>
<evidence type="ECO:0000256" key="1">
    <source>
        <dbReference type="ARBA" id="ARBA00023125"/>
    </source>
</evidence>
<dbReference type="Proteomes" id="UP001597216">
    <property type="component" value="Unassembled WGS sequence"/>
</dbReference>
<keyword evidence="2" id="KW-0233">DNA recombination</keyword>
<dbReference type="SUPFAM" id="SSF47823">
    <property type="entry name" value="lambda integrase-like, N-terminal domain"/>
    <property type="match status" value="1"/>
</dbReference>